<feature type="transmembrane region" description="Helical" evidence="6">
    <location>
        <begin position="277"/>
        <end position="300"/>
    </location>
</feature>
<evidence type="ECO:0000256" key="6">
    <source>
        <dbReference type="SAM" id="Phobius"/>
    </source>
</evidence>
<organism evidence="8 9">
    <name type="scientific">Roseinatronobacter bogoriensis subsp. barguzinensis</name>
    <dbReference type="NCBI Taxonomy" id="441209"/>
    <lineage>
        <taxon>Bacteria</taxon>
        <taxon>Pseudomonadati</taxon>
        <taxon>Pseudomonadota</taxon>
        <taxon>Alphaproteobacteria</taxon>
        <taxon>Rhodobacterales</taxon>
        <taxon>Paracoccaceae</taxon>
        <taxon>Roseinatronobacter</taxon>
    </lineage>
</organism>
<dbReference type="KEGG" id="rbg:BG454_15930"/>
<evidence type="ECO:0000256" key="4">
    <source>
        <dbReference type="ARBA" id="ARBA00022679"/>
    </source>
</evidence>
<reference evidence="8 9" key="1">
    <citation type="submission" date="2017-11" db="EMBL/GenBank/DDBJ databases">
        <title>Revised Sequence and Annotation of the Rhodobaca barguzinensis strain alga05 Genome.</title>
        <authorList>
            <person name="Kopejtka K."/>
            <person name="Tomasch J.M."/>
            <person name="Bunk B."/>
            <person name="Koblizek M."/>
        </authorList>
    </citation>
    <scope>NUCLEOTIDE SEQUENCE [LARGE SCALE GENOMIC DNA]</scope>
    <source>
        <strain evidence="9">alga05</strain>
    </source>
</reference>
<evidence type="ECO:0000256" key="3">
    <source>
        <dbReference type="ARBA" id="ARBA00022676"/>
    </source>
</evidence>
<keyword evidence="3" id="KW-0328">Glycosyltransferase</keyword>
<keyword evidence="9" id="KW-1185">Reference proteome</keyword>
<dbReference type="OrthoDB" id="8416156at2"/>
<evidence type="ECO:0000256" key="1">
    <source>
        <dbReference type="ARBA" id="ARBA00004236"/>
    </source>
</evidence>
<keyword evidence="6" id="KW-0812">Transmembrane</keyword>
<name>A0A2K8KGK9_9RHOB</name>
<feature type="transmembrane region" description="Helical" evidence="6">
    <location>
        <begin position="250"/>
        <end position="271"/>
    </location>
</feature>
<dbReference type="InterPro" id="IPR001173">
    <property type="entry name" value="Glyco_trans_2-like"/>
</dbReference>
<dbReference type="CDD" id="cd02525">
    <property type="entry name" value="Succinoglycan_BP_ExoA"/>
    <property type="match status" value="1"/>
</dbReference>
<dbReference type="GO" id="GO:0016757">
    <property type="term" value="F:glycosyltransferase activity"/>
    <property type="evidence" value="ECO:0007669"/>
    <property type="project" value="UniProtKB-KW"/>
</dbReference>
<dbReference type="AlphaFoldDB" id="A0A2K8KGK9"/>
<dbReference type="RefSeq" id="WP_071481566.1">
    <property type="nucleotide sequence ID" value="NZ_CP024899.1"/>
</dbReference>
<comment type="subcellular location">
    <subcellularLocation>
        <location evidence="1">Cell membrane</location>
    </subcellularLocation>
</comment>
<dbReference type="Pfam" id="PF00535">
    <property type="entry name" value="Glycos_transf_2"/>
    <property type="match status" value="1"/>
</dbReference>
<dbReference type="SUPFAM" id="SSF53448">
    <property type="entry name" value="Nucleotide-diphospho-sugar transferases"/>
    <property type="match status" value="1"/>
</dbReference>
<dbReference type="Gene3D" id="3.90.550.10">
    <property type="entry name" value="Spore Coat Polysaccharide Biosynthesis Protein SpsA, Chain A"/>
    <property type="match status" value="1"/>
</dbReference>
<keyword evidence="2" id="KW-1003">Cell membrane</keyword>
<evidence type="ECO:0000313" key="9">
    <source>
        <dbReference type="Proteomes" id="UP000228948"/>
    </source>
</evidence>
<gene>
    <name evidence="8" type="ORF">BG454_15930</name>
</gene>
<dbReference type="STRING" id="441209.GCA_001870665_02968"/>
<dbReference type="Proteomes" id="UP000228948">
    <property type="component" value="Chromosome"/>
</dbReference>
<keyword evidence="4 8" id="KW-0808">Transferase</keyword>
<proteinExistence type="predicted"/>
<dbReference type="InterPro" id="IPR029044">
    <property type="entry name" value="Nucleotide-diphossugar_trans"/>
</dbReference>
<dbReference type="EMBL" id="CP024899">
    <property type="protein sequence ID" value="ATX67123.1"/>
    <property type="molecule type" value="Genomic_DNA"/>
</dbReference>
<accession>A0A2K8KGK9</accession>
<dbReference type="GO" id="GO:0005886">
    <property type="term" value="C:plasma membrane"/>
    <property type="evidence" value="ECO:0007669"/>
    <property type="project" value="UniProtKB-SubCell"/>
</dbReference>
<feature type="domain" description="Glycosyltransferase 2-like" evidence="7">
    <location>
        <begin position="14"/>
        <end position="178"/>
    </location>
</feature>
<keyword evidence="5 6" id="KW-0472">Membrane</keyword>
<evidence type="ECO:0000256" key="5">
    <source>
        <dbReference type="ARBA" id="ARBA00023136"/>
    </source>
</evidence>
<sequence length="345" mass="37191">MTVPSCQSCDRLLIVIPTLNEADHIQGVIQSLLHDAPPSTILVVADGGSTDGTPTLVRQMDDPRIRFIENPHRIQSAAINLAVAAFGEGATHLLRADAHALYPRGFVRALLEDMRATDATAVTVAMTTLADQGFVAGVAAAQNSRLGTGGAAHRMGKGGRFIDHGHHALIRMDAFRDIGGYDARQSHNEDAEFDHRLTRNGGRIWLSGRTQMGYFPRQTAKALFLQYFRFGAGRAQTLLKHDLLPRPRQFLPLLVAPSVGLAVVGLAGLMLAPAWGWLALIVPAGLWAALCLGYGSALAWDARRAAVLWAGPAAMLMHLGWSAGFLRQLASHLGGQRLWSAVRNQ</sequence>
<feature type="transmembrane region" description="Helical" evidence="6">
    <location>
        <begin position="307"/>
        <end position="326"/>
    </location>
</feature>
<keyword evidence="6" id="KW-1133">Transmembrane helix</keyword>
<evidence type="ECO:0000256" key="2">
    <source>
        <dbReference type="ARBA" id="ARBA00022475"/>
    </source>
</evidence>
<dbReference type="PANTHER" id="PTHR43646:SF2">
    <property type="entry name" value="GLYCOSYLTRANSFERASE 2-LIKE DOMAIN-CONTAINING PROTEIN"/>
    <property type="match status" value="1"/>
</dbReference>
<dbReference type="PANTHER" id="PTHR43646">
    <property type="entry name" value="GLYCOSYLTRANSFERASE"/>
    <property type="match status" value="1"/>
</dbReference>
<evidence type="ECO:0000259" key="7">
    <source>
        <dbReference type="Pfam" id="PF00535"/>
    </source>
</evidence>
<evidence type="ECO:0000313" key="8">
    <source>
        <dbReference type="EMBL" id="ATX67123.1"/>
    </source>
</evidence>
<protein>
    <submittedName>
        <fullName evidence="8">Glycosyltransferase family 2 protein</fullName>
    </submittedName>
</protein>